<dbReference type="InterPro" id="IPR027939">
    <property type="entry name" value="NMT1/THI5"/>
</dbReference>
<evidence type="ECO:0000256" key="4">
    <source>
        <dbReference type="ARBA" id="ARBA00011738"/>
    </source>
</evidence>
<comment type="pathway">
    <text evidence="2">Cofactor biosynthesis; thiamine diphosphate biosynthesis.</text>
</comment>
<dbReference type="GO" id="GO:0016740">
    <property type="term" value="F:transferase activity"/>
    <property type="evidence" value="ECO:0007669"/>
    <property type="project" value="UniProtKB-KW"/>
</dbReference>
<keyword evidence="8" id="KW-0784">Thiamine biosynthesis</keyword>
<dbReference type="InterPro" id="IPR015168">
    <property type="entry name" value="SsuA/THI5"/>
</dbReference>
<dbReference type="Gene3D" id="3.40.190.10">
    <property type="entry name" value="Periplasmic binding protein-like II"/>
    <property type="match status" value="2"/>
</dbReference>
<evidence type="ECO:0000256" key="7">
    <source>
        <dbReference type="ARBA" id="ARBA00022898"/>
    </source>
</evidence>
<dbReference type="Pfam" id="PF09084">
    <property type="entry name" value="NMT1"/>
    <property type="match status" value="1"/>
</dbReference>
<reference evidence="13 14" key="1">
    <citation type="journal article" date="2024" name="Nat. Commun.">
        <title>Phylogenomics reveals the evolutionary origins of lichenization in chlorophyte algae.</title>
        <authorList>
            <person name="Puginier C."/>
            <person name="Libourel C."/>
            <person name="Otte J."/>
            <person name="Skaloud P."/>
            <person name="Haon M."/>
            <person name="Grisel S."/>
            <person name="Petersen M."/>
            <person name="Berrin J.G."/>
            <person name="Delaux P.M."/>
            <person name="Dal Grande F."/>
            <person name="Keller J."/>
        </authorList>
    </citation>
    <scope>NUCLEOTIDE SEQUENCE [LARGE SCALE GENOMIC DNA]</scope>
    <source>
        <strain evidence="13 14">SAG 2523</strain>
    </source>
</reference>
<comment type="subunit">
    <text evidence="4">Homodimer.</text>
</comment>
<dbReference type="Proteomes" id="UP001485043">
    <property type="component" value="Unassembled WGS sequence"/>
</dbReference>
<keyword evidence="7" id="KW-0663">Pyridoxal phosphate</keyword>
<keyword evidence="5" id="KW-0808">Transferase</keyword>
<evidence type="ECO:0000313" key="13">
    <source>
        <dbReference type="EMBL" id="KAK9838417.1"/>
    </source>
</evidence>
<dbReference type="SUPFAM" id="SSF53850">
    <property type="entry name" value="Periplasmic binding protein-like II"/>
    <property type="match status" value="1"/>
</dbReference>
<evidence type="ECO:0000256" key="1">
    <source>
        <dbReference type="ARBA" id="ARBA00003469"/>
    </source>
</evidence>
<dbReference type="AlphaFoldDB" id="A0AAW1RXV3"/>
<comment type="caution">
    <text evidence="13">The sequence shown here is derived from an EMBL/GenBank/DDBJ whole genome shotgun (WGS) entry which is preliminary data.</text>
</comment>
<evidence type="ECO:0000259" key="12">
    <source>
        <dbReference type="Pfam" id="PF09084"/>
    </source>
</evidence>
<dbReference type="PANTHER" id="PTHR31528">
    <property type="entry name" value="4-AMINO-5-HYDROXYMETHYL-2-METHYLPYRIMIDINE PHOSPHATE SYNTHASE THI11-RELATED"/>
    <property type="match status" value="1"/>
</dbReference>
<evidence type="ECO:0000256" key="6">
    <source>
        <dbReference type="ARBA" id="ARBA00022723"/>
    </source>
</evidence>
<evidence type="ECO:0000256" key="10">
    <source>
        <dbReference type="ARBA" id="ARBA00033171"/>
    </source>
</evidence>
<dbReference type="EMBL" id="JALJOV010001905">
    <property type="protein sequence ID" value="KAK9838417.1"/>
    <property type="molecule type" value="Genomic_DNA"/>
</dbReference>
<proteinExistence type="inferred from homology"/>
<protein>
    <recommendedName>
        <fullName evidence="10">Thiamine pyrimidine synthase</fullName>
    </recommendedName>
</protein>
<name>A0AAW1RXV3_9CHLO</name>
<evidence type="ECO:0000256" key="2">
    <source>
        <dbReference type="ARBA" id="ARBA00004948"/>
    </source>
</evidence>
<organism evidence="13 14">
    <name type="scientific">Apatococcus fuscideae</name>
    <dbReference type="NCBI Taxonomy" id="2026836"/>
    <lineage>
        <taxon>Eukaryota</taxon>
        <taxon>Viridiplantae</taxon>
        <taxon>Chlorophyta</taxon>
        <taxon>core chlorophytes</taxon>
        <taxon>Trebouxiophyceae</taxon>
        <taxon>Chlorellales</taxon>
        <taxon>Chlorellaceae</taxon>
        <taxon>Apatococcus</taxon>
    </lineage>
</organism>
<gene>
    <name evidence="13" type="ORF">WJX84_005158</name>
</gene>
<dbReference type="GO" id="GO:0046872">
    <property type="term" value="F:metal ion binding"/>
    <property type="evidence" value="ECO:0007669"/>
    <property type="project" value="UniProtKB-KW"/>
</dbReference>
<dbReference type="PANTHER" id="PTHR31528:SF1">
    <property type="entry name" value="4-AMINO-5-HYDROXYMETHYL-2-METHYLPYRIMIDINE PHOSPHATE SYNTHASE THI11-RELATED"/>
    <property type="match status" value="1"/>
</dbReference>
<evidence type="ECO:0000256" key="3">
    <source>
        <dbReference type="ARBA" id="ARBA00009406"/>
    </source>
</evidence>
<evidence type="ECO:0000256" key="11">
    <source>
        <dbReference type="ARBA" id="ARBA00048179"/>
    </source>
</evidence>
<comment type="catalytic activity">
    <reaction evidence="11">
        <text>N(6)-(pyridoxal phosphate)-L-lysyl-[4-amino-5-hydroxymethyl-2-methylpyrimidine phosphate synthase] + L-histidyl-[4-amino-5-hydroxymethyl-2-methylpyrimidine phosphate synthase] + 2 Fe(3+) + 4 H2O = L-lysyl-[4-amino-5-hydroxymethyl-2-methylpyrimidine phosphate synthase] + (2S)-2-amino-5-hydroxy-4-oxopentanoyl-[4-amino-5-hydroxymethyl-2-methylpyrimidine phosphate synthase] + 4-amino-2-methyl-5-(phosphooxymethyl)pyrimidine + 3-oxopropanoate + 2 Fe(2+) + 2 H(+)</text>
        <dbReference type="Rhea" id="RHEA:65756"/>
        <dbReference type="Rhea" id="RHEA-COMP:16892"/>
        <dbReference type="Rhea" id="RHEA-COMP:16893"/>
        <dbReference type="Rhea" id="RHEA-COMP:16894"/>
        <dbReference type="Rhea" id="RHEA-COMP:16895"/>
        <dbReference type="ChEBI" id="CHEBI:15377"/>
        <dbReference type="ChEBI" id="CHEBI:15378"/>
        <dbReference type="ChEBI" id="CHEBI:29033"/>
        <dbReference type="ChEBI" id="CHEBI:29034"/>
        <dbReference type="ChEBI" id="CHEBI:29969"/>
        <dbReference type="ChEBI" id="CHEBI:29979"/>
        <dbReference type="ChEBI" id="CHEBI:33190"/>
        <dbReference type="ChEBI" id="CHEBI:58354"/>
        <dbReference type="ChEBI" id="CHEBI:143915"/>
        <dbReference type="ChEBI" id="CHEBI:157692"/>
    </reaction>
    <physiologicalReaction direction="left-to-right" evidence="11">
        <dbReference type="Rhea" id="RHEA:65757"/>
    </physiologicalReaction>
</comment>
<evidence type="ECO:0000313" key="14">
    <source>
        <dbReference type="Proteomes" id="UP001485043"/>
    </source>
</evidence>
<feature type="domain" description="SsuA/THI5-like" evidence="12">
    <location>
        <begin position="12"/>
        <end position="233"/>
    </location>
</feature>
<keyword evidence="9" id="KW-0408">Iron</keyword>
<keyword evidence="6" id="KW-0479">Metal-binding</keyword>
<evidence type="ECO:0000256" key="5">
    <source>
        <dbReference type="ARBA" id="ARBA00022679"/>
    </source>
</evidence>
<evidence type="ECO:0000256" key="8">
    <source>
        <dbReference type="ARBA" id="ARBA00022977"/>
    </source>
</evidence>
<sequence length="345" mass="38100">MPGELALDWTPNTNHTGFYVAQSKGWYADEHIKLEISSPHTSDYQITPVNLLTQDKVTFAIAPSESIISAQTLQNATDKPHIQAVAAVLQQDTSAIVTRTDSGIDRPAQLDGKRYASYGARYEGRIVQQLIRNDGGKGEFEEFTPPKLGIWDTILKGEADATWIFEGWEGIEAEQKSVALNRFRLADYGVPYGYSPLVLACSDTLQKSPDLVRGFLKATARGFQYAADHPDEAAKIFFDQASKELQGDAPSAELHWEQVQASQPFVSKHYLSKDGSWGAMDTARWDKFLDWLSEAGLLTTKVQSRHAESSTTSSLMGLLKGDVGDRIPRTSVKASELFTNSYLSS</sequence>
<evidence type="ECO:0000256" key="9">
    <source>
        <dbReference type="ARBA" id="ARBA00023004"/>
    </source>
</evidence>
<comment type="function">
    <text evidence="1">Responsible for the formation of the pyrimidine heterocycle in the thiamine biosynthesis pathway. Catalyzes the formation of hydroxymethylpyrimidine phosphate (HMP-P) from histidine and pyridoxal phosphate (PLP). The protein uses PLP and the active site histidine to form HMP-P, generating an inactive enzyme. The enzyme can only undergo a single turnover, which suggests it is a suicide enzyme.</text>
</comment>
<comment type="similarity">
    <text evidence="3">Belongs to the NMT1/THI5 family.</text>
</comment>
<keyword evidence="14" id="KW-1185">Reference proteome</keyword>
<dbReference type="GO" id="GO:0009228">
    <property type="term" value="P:thiamine biosynthetic process"/>
    <property type="evidence" value="ECO:0007669"/>
    <property type="project" value="UniProtKB-KW"/>
</dbReference>
<accession>A0AAW1RXV3</accession>